<proteinExistence type="predicted"/>
<sequence length="109" mass="12433">MTSSGEWEKTHGWPGRGTRCVHQGGQLAVEHGDAFPHPDQAVPARPARAMLRERHIILISDAETCPARNARDRAKQRVLHEHFAKRSTTIQRGRSITLYERIDRPHQRA</sequence>
<gene>
    <name evidence="1" type="ORF">GCM10020367_69390</name>
</gene>
<name>A0ABP6SME7_9ACTN</name>
<comment type="caution">
    <text evidence="1">The sequence shown here is derived from an EMBL/GenBank/DDBJ whole genome shotgun (WGS) entry which is preliminary data.</text>
</comment>
<dbReference type="Proteomes" id="UP001499990">
    <property type="component" value="Unassembled WGS sequence"/>
</dbReference>
<keyword evidence="2" id="KW-1185">Reference proteome</keyword>
<evidence type="ECO:0000313" key="2">
    <source>
        <dbReference type="Proteomes" id="UP001499990"/>
    </source>
</evidence>
<organism evidence="1 2">
    <name type="scientific">Streptomyces sannanensis</name>
    <dbReference type="NCBI Taxonomy" id="285536"/>
    <lineage>
        <taxon>Bacteria</taxon>
        <taxon>Bacillati</taxon>
        <taxon>Actinomycetota</taxon>
        <taxon>Actinomycetes</taxon>
        <taxon>Kitasatosporales</taxon>
        <taxon>Streptomycetaceae</taxon>
        <taxon>Streptomyces</taxon>
    </lineage>
</organism>
<evidence type="ECO:0008006" key="3">
    <source>
        <dbReference type="Google" id="ProtNLM"/>
    </source>
</evidence>
<dbReference type="EMBL" id="BAAAYL010000002">
    <property type="protein sequence ID" value="GAA3380772.1"/>
    <property type="molecule type" value="Genomic_DNA"/>
</dbReference>
<reference evidence="2" key="1">
    <citation type="journal article" date="2019" name="Int. J. Syst. Evol. Microbiol.">
        <title>The Global Catalogue of Microorganisms (GCM) 10K type strain sequencing project: providing services to taxonomists for standard genome sequencing and annotation.</title>
        <authorList>
            <consortium name="The Broad Institute Genomics Platform"/>
            <consortium name="The Broad Institute Genome Sequencing Center for Infectious Disease"/>
            <person name="Wu L."/>
            <person name="Ma J."/>
        </authorList>
    </citation>
    <scope>NUCLEOTIDE SEQUENCE [LARGE SCALE GENOMIC DNA]</scope>
    <source>
        <strain evidence="2">JCM 9651</strain>
    </source>
</reference>
<accession>A0ABP6SME7</accession>
<protein>
    <recommendedName>
        <fullName evidence="3">Transposase</fullName>
    </recommendedName>
</protein>
<evidence type="ECO:0000313" key="1">
    <source>
        <dbReference type="EMBL" id="GAA3380772.1"/>
    </source>
</evidence>